<reference evidence="3 4" key="1">
    <citation type="submission" date="2018-09" db="EMBL/GenBank/DDBJ databases">
        <title>Genomic Encyclopedia of Archaeal and Bacterial Type Strains, Phase II (KMG-II): from individual species to whole genera.</title>
        <authorList>
            <person name="Goeker M."/>
        </authorList>
    </citation>
    <scope>NUCLEOTIDE SEQUENCE [LARGE SCALE GENOMIC DNA]</scope>
    <source>
        <strain evidence="3 4">DSM 27148</strain>
    </source>
</reference>
<name>A0A419WAN3_9BACT</name>
<feature type="region of interest" description="Disordered" evidence="1">
    <location>
        <begin position="131"/>
        <end position="151"/>
    </location>
</feature>
<gene>
    <name evidence="3" type="ORF">BC643_2857</name>
</gene>
<dbReference type="SUPFAM" id="SSF49464">
    <property type="entry name" value="Carboxypeptidase regulatory domain-like"/>
    <property type="match status" value="1"/>
</dbReference>
<organism evidence="3 4">
    <name type="scientific">Mangrovibacterium diazotrophicum</name>
    <dbReference type="NCBI Taxonomy" id="1261403"/>
    <lineage>
        <taxon>Bacteria</taxon>
        <taxon>Pseudomonadati</taxon>
        <taxon>Bacteroidota</taxon>
        <taxon>Bacteroidia</taxon>
        <taxon>Marinilabiliales</taxon>
        <taxon>Prolixibacteraceae</taxon>
        <taxon>Mangrovibacterium</taxon>
    </lineage>
</organism>
<dbReference type="InterPro" id="IPR008969">
    <property type="entry name" value="CarboxyPept-like_regulatory"/>
</dbReference>
<comment type="caution">
    <text evidence="3">The sequence shown here is derived from an EMBL/GenBank/DDBJ whole genome shotgun (WGS) entry which is preliminary data.</text>
</comment>
<proteinExistence type="predicted"/>
<sequence>MKKLKTGFLINWNRLLRIMMSILGFSTAAGLSSCDGGGGQVEYGSPSAKFIVNGQVKSEQDETAIPNIQVTMQGDTVLTDENGNYEVNVTTFPTDQDFLIKFEDIDGTVNGEYQTEETTVEFVDPEFKNGSGEWYEGETSKTLNVDLKDKE</sequence>
<dbReference type="PROSITE" id="PS51257">
    <property type="entry name" value="PROKAR_LIPOPROTEIN"/>
    <property type="match status" value="1"/>
</dbReference>
<keyword evidence="2" id="KW-0732">Signal</keyword>
<feature type="signal peptide" evidence="2">
    <location>
        <begin position="1"/>
        <end position="28"/>
    </location>
</feature>
<evidence type="ECO:0000256" key="1">
    <source>
        <dbReference type="SAM" id="MobiDB-lite"/>
    </source>
</evidence>
<dbReference type="Proteomes" id="UP000283387">
    <property type="component" value="Unassembled WGS sequence"/>
</dbReference>
<dbReference type="AlphaFoldDB" id="A0A419WAN3"/>
<dbReference type="RefSeq" id="WP_120273686.1">
    <property type="nucleotide sequence ID" value="NZ_RAPN01000001.1"/>
</dbReference>
<keyword evidence="4" id="KW-1185">Reference proteome</keyword>
<dbReference type="NCBIfam" id="TIGR04134">
    <property type="entry name" value="lipo_with_rSAM"/>
    <property type="match status" value="1"/>
</dbReference>
<evidence type="ECO:0000313" key="3">
    <source>
        <dbReference type="EMBL" id="RKD92484.1"/>
    </source>
</evidence>
<accession>A0A419WAN3</accession>
<dbReference type="InterPro" id="IPR026403">
    <property type="entry name" value="Lipo_with_rSAM"/>
</dbReference>
<dbReference type="OrthoDB" id="1095310at2"/>
<evidence type="ECO:0000256" key="2">
    <source>
        <dbReference type="SAM" id="SignalP"/>
    </source>
</evidence>
<protein>
    <submittedName>
        <fullName evidence="3">Putative lipoprotein (RSAM/lipoprotein system)</fullName>
    </submittedName>
</protein>
<feature type="chain" id="PRO_5019489202" evidence="2">
    <location>
        <begin position="29"/>
        <end position="151"/>
    </location>
</feature>
<keyword evidence="3" id="KW-0449">Lipoprotein</keyword>
<evidence type="ECO:0000313" key="4">
    <source>
        <dbReference type="Proteomes" id="UP000283387"/>
    </source>
</evidence>
<dbReference type="EMBL" id="RAPN01000001">
    <property type="protein sequence ID" value="RKD92484.1"/>
    <property type="molecule type" value="Genomic_DNA"/>
</dbReference>